<evidence type="ECO:0000313" key="3">
    <source>
        <dbReference type="Proteomes" id="UP001519460"/>
    </source>
</evidence>
<dbReference type="EMBL" id="JACVVK020000066">
    <property type="protein sequence ID" value="KAK7496515.1"/>
    <property type="molecule type" value="Genomic_DNA"/>
</dbReference>
<dbReference type="InterPro" id="IPR006671">
    <property type="entry name" value="Cyclin_N"/>
</dbReference>
<feature type="domain" description="Cyclin N-terminal" evidence="1">
    <location>
        <begin position="32"/>
        <end position="142"/>
    </location>
</feature>
<dbReference type="InterPro" id="IPR036915">
    <property type="entry name" value="Cyclin-like_sf"/>
</dbReference>
<dbReference type="Proteomes" id="UP001519460">
    <property type="component" value="Unassembled WGS sequence"/>
</dbReference>
<dbReference type="SUPFAM" id="SSF47954">
    <property type="entry name" value="Cyclin-like"/>
    <property type="match status" value="1"/>
</dbReference>
<evidence type="ECO:0000259" key="1">
    <source>
        <dbReference type="Pfam" id="PF00134"/>
    </source>
</evidence>
<comment type="caution">
    <text evidence="2">The sequence shown here is derived from an EMBL/GenBank/DDBJ whole genome shotgun (WGS) entry which is preliminary data.</text>
</comment>
<dbReference type="PANTHER" id="PTHR10177">
    <property type="entry name" value="CYCLINS"/>
    <property type="match status" value="1"/>
</dbReference>
<dbReference type="Pfam" id="PF00134">
    <property type="entry name" value="Cyclin_N"/>
    <property type="match status" value="1"/>
</dbReference>
<dbReference type="InterPro" id="IPR039361">
    <property type="entry name" value="Cyclin"/>
</dbReference>
<keyword evidence="3" id="KW-1185">Reference proteome</keyword>
<reference evidence="2 3" key="1">
    <citation type="journal article" date="2023" name="Sci. Data">
        <title>Genome assembly of the Korean intertidal mud-creeper Batillaria attramentaria.</title>
        <authorList>
            <person name="Patra A.K."/>
            <person name="Ho P.T."/>
            <person name="Jun S."/>
            <person name="Lee S.J."/>
            <person name="Kim Y."/>
            <person name="Won Y.J."/>
        </authorList>
    </citation>
    <scope>NUCLEOTIDE SEQUENCE [LARGE SCALE GENOMIC DNA]</scope>
    <source>
        <strain evidence="2">Wonlab-2016</strain>
    </source>
</reference>
<gene>
    <name evidence="2" type="ORF">BaRGS_00012167</name>
</gene>
<proteinExistence type="predicted"/>
<organism evidence="2 3">
    <name type="scientific">Batillaria attramentaria</name>
    <dbReference type="NCBI Taxonomy" id="370345"/>
    <lineage>
        <taxon>Eukaryota</taxon>
        <taxon>Metazoa</taxon>
        <taxon>Spiralia</taxon>
        <taxon>Lophotrochozoa</taxon>
        <taxon>Mollusca</taxon>
        <taxon>Gastropoda</taxon>
        <taxon>Caenogastropoda</taxon>
        <taxon>Sorbeoconcha</taxon>
        <taxon>Cerithioidea</taxon>
        <taxon>Batillariidae</taxon>
        <taxon>Batillaria</taxon>
    </lineage>
</organism>
<sequence length="334" mass="37763">MFLLAQFQSTDVQKLQDLLKKQANTYGNIGSNYVVQYPSTRTRQFRTECAYRIRALHYFYGGSPGSFAVAIGIVDFFLWGAKVSEKHLGCLSAACYLIGSKLMEDDSPVCVSELRTLHFNQWTEADLRRMEKWVLRQLNWRVPMCTYLPFLQLFSKVPSSLALGVIQHCLQTSGSSSMAATTTIMYLQNIIQVCDSELYECCCILSQKQRDNTSTRHVLKPDFPLKLRYRPAWEGSSELQTITEERNTSDGEANHRILRDLSACHVTNNNIEDLSLSQRSHNVDSVTRSSSCCNEGDGDECESDTSYSTSDSESAEFCDHVMSVISFDCVTCRV</sequence>
<evidence type="ECO:0000313" key="2">
    <source>
        <dbReference type="EMBL" id="KAK7496515.1"/>
    </source>
</evidence>
<dbReference type="Gene3D" id="1.10.472.10">
    <property type="entry name" value="Cyclin-like"/>
    <property type="match status" value="1"/>
</dbReference>
<protein>
    <recommendedName>
        <fullName evidence="1">Cyclin N-terminal domain-containing protein</fullName>
    </recommendedName>
</protein>
<name>A0ABD0LAZ5_9CAEN</name>
<accession>A0ABD0LAZ5</accession>
<dbReference type="AlphaFoldDB" id="A0ABD0LAZ5"/>